<evidence type="ECO:0000313" key="2">
    <source>
        <dbReference type="Proteomes" id="UP000298327"/>
    </source>
</evidence>
<dbReference type="OrthoDB" id="3133286at2759"/>
<comment type="caution">
    <text evidence="1">The sequence shown here is derived from an EMBL/GenBank/DDBJ whole genome shotgun (WGS) entry which is preliminary data.</text>
</comment>
<name>A0A4Y9Z585_9AGAM</name>
<sequence length="251" mass="27906">MSRTPTKADVTVVAKRAVEILKNARLPCYLLGSMAAMLWGNSRTPNVCVSVIVSQDVIEFHKQDVDIVVLTTTYGAETVKRHIINSDARYHLVPSTNPHNKYKVLWYIDGSISCKVDILIPPTLNLPFLVESRIVLKDDLPICPLLPLLLLKLQGWDNHCSAQWPNLRAKSRIDAADVNELLAAAVRGDTKIADAQWLGPAFVEAGRRRSQSYIASYPASRDAWAALGFTPAHQGLGILRIYEKKVTREDP</sequence>
<dbReference type="AlphaFoldDB" id="A0A4Y9Z585"/>
<gene>
    <name evidence="1" type="ORF">EVG20_g3529</name>
</gene>
<organism evidence="1 2">
    <name type="scientific">Dentipellis fragilis</name>
    <dbReference type="NCBI Taxonomy" id="205917"/>
    <lineage>
        <taxon>Eukaryota</taxon>
        <taxon>Fungi</taxon>
        <taxon>Dikarya</taxon>
        <taxon>Basidiomycota</taxon>
        <taxon>Agaricomycotina</taxon>
        <taxon>Agaricomycetes</taxon>
        <taxon>Russulales</taxon>
        <taxon>Hericiaceae</taxon>
        <taxon>Dentipellis</taxon>
    </lineage>
</organism>
<reference evidence="1 2" key="1">
    <citation type="submission" date="2019-02" db="EMBL/GenBank/DDBJ databases">
        <title>Genome sequencing of the rare red list fungi Dentipellis fragilis.</title>
        <authorList>
            <person name="Buettner E."/>
            <person name="Kellner H."/>
        </authorList>
    </citation>
    <scope>NUCLEOTIDE SEQUENCE [LARGE SCALE GENOMIC DNA]</scope>
    <source>
        <strain evidence="1 2">DSM 105465</strain>
    </source>
</reference>
<dbReference type="Proteomes" id="UP000298327">
    <property type="component" value="Unassembled WGS sequence"/>
</dbReference>
<keyword evidence="2" id="KW-1185">Reference proteome</keyword>
<dbReference type="EMBL" id="SEOQ01000160">
    <property type="protein sequence ID" value="TFY68489.1"/>
    <property type="molecule type" value="Genomic_DNA"/>
</dbReference>
<evidence type="ECO:0000313" key="1">
    <source>
        <dbReference type="EMBL" id="TFY68489.1"/>
    </source>
</evidence>
<accession>A0A4Y9Z585</accession>
<protein>
    <submittedName>
        <fullName evidence="1">Uncharacterized protein</fullName>
    </submittedName>
</protein>
<proteinExistence type="predicted"/>